<dbReference type="InterPro" id="IPR008254">
    <property type="entry name" value="Flavodoxin/NO_synth"/>
</dbReference>
<comment type="function">
    <text evidence="2 8">Low-potential electron donor to a number of redox enzymes.</text>
</comment>
<dbReference type="PANTHER" id="PTHR42809:SF1">
    <property type="entry name" value="FLAVODOXIN 1"/>
    <property type="match status" value="1"/>
</dbReference>
<evidence type="ECO:0000313" key="12">
    <source>
        <dbReference type="Proteomes" id="UP000306980"/>
    </source>
</evidence>
<reference evidence="11 13" key="2">
    <citation type="submission" date="2019-07" db="EMBL/GenBank/DDBJ databases">
        <title>Genomic analysis of Lentibacillus sp. NKC851-2.</title>
        <authorList>
            <person name="Oh Y.J."/>
        </authorList>
    </citation>
    <scope>NUCLEOTIDE SEQUENCE [LARGE SCALE GENOMIC DNA]</scope>
    <source>
        <strain evidence="11 13">NKC851-2</strain>
    </source>
</reference>
<dbReference type="Gene3D" id="3.40.50.360">
    <property type="match status" value="1"/>
</dbReference>
<proteinExistence type="inferred from homology"/>
<dbReference type="GO" id="GO:0016651">
    <property type="term" value="F:oxidoreductase activity, acting on NAD(P)H"/>
    <property type="evidence" value="ECO:0007669"/>
    <property type="project" value="UniProtKB-ARBA"/>
</dbReference>
<dbReference type="Pfam" id="PF00258">
    <property type="entry name" value="Flavodoxin_1"/>
    <property type="match status" value="1"/>
</dbReference>
<evidence type="ECO:0000256" key="4">
    <source>
        <dbReference type="ARBA" id="ARBA00022448"/>
    </source>
</evidence>
<dbReference type="NCBIfam" id="TIGR01753">
    <property type="entry name" value="flav_short"/>
    <property type="match status" value="1"/>
</dbReference>
<dbReference type="PROSITE" id="PS50902">
    <property type="entry name" value="FLAVODOXIN_LIKE"/>
    <property type="match status" value="1"/>
</dbReference>
<evidence type="ECO:0000256" key="3">
    <source>
        <dbReference type="ARBA" id="ARBA00005267"/>
    </source>
</evidence>
<evidence type="ECO:0000313" key="10">
    <source>
        <dbReference type="EMBL" id="TMN21429.1"/>
    </source>
</evidence>
<dbReference type="InterPro" id="IPR050619">
    <property type="entry name" value="Flavodoxin"/>
</dbReference>
<evidence type="ECO:0000256" key="8">
    <source>
        <dbReference type="RuleBase" id="RU367037"/>
    </source>
</evidence>
<dbReference type="OrthoDB" id="9790745at2"/>
<evidence type="ECO:0000256" key="2">
    <source>
        <dbReference type="ARBA" id="ARBA00003297"/>
    </source>
</evidence>
<gene>
    <name evidence="10" type="ORF">FFL34_04370</name>
    <name evidence="11" type="ORF">FH966_00435</name>
</gene>
<dbReference type="AlphaFoldDB" id="A0A549YEJ3"/>
<dbReference type="NCBIfam" id="NF005216">
    <property type="entry name" value="PRK06703.1"/>
    <property type="match status" value="1"/>
</dbReference>
<dbReference type="InterPro" id="IPR001226">
    <property type="entry name" value="Flavodoxin_CS"/>
</dbReference>
<dbReference type="Proteomes" id="UP000306980">
    <property type="component" value="Unassembled WGS sequence"/>
</dbReference>
<dbReference type="InterPro" id="IPR010087">
    <property type="entry name" value="Flav_short"/>
</dbReference>
<sequence length="160" mass="17967">MGKKVLLLYASMTGNTEELATIITDTVQYRGHEVVTKTFELDPIDVEELFSYDGVLIGTYSWDDGEIPFEAEDFYEELDDVDITGMVSGVFGSGDSFYDTFGGAANAIGDRLEAKQAQLVPERLIVDLAPDEEDEERCRKFAETFCDMVESLTLSDQRMW</sequence>
<dbReference type="RefSeq" id="WP_138601822.1">
    <property type="nucleotide sequence ID" value="NZ_VCIA01000001.1"/>
</dbReference>
<evidence type="ECO:0000256" key="1">
    <source>
        <dbReference type="ARBA" id="ARBA00001917"/>
    </source>
</evidence>
<keyword evidence="6 8" id="KW-0288">FMN</keyword>
<evidence type="ECO:0000256" key="6">
    <source>
        <dbReference type="ARBA" id="ARBA00022643"/>
    </source>
</evidence>
<protein>
    <recommendedName>
        <fullName evidence="8">Flavodoxin</fullName>
    </recommendedName>
</protein>
<evidence type="ECO:0000259" key="9">
    <source>
        <dbReference type="PROSITE" id="PS50902"/>
    </source>
</evidence>
<dbReference type="EMBL" id="VCIA01000001">
    <property type="protein sequence ID" value="TMN21429.1"/>
    <property type="molecule type" value="Genomic_DNA"/>
</dbReference>
<accession>A0A549YEJ3</accession>
<dbReference type="PROSITE" id="PS00201">
    <property type="entry name" value="FLAVODOXIN"/>
    <property type="match status" value="1"/>
</dbReference>
<organism evidence="11 13">
    <name type="scientific">Lentibacillus cibarius</name>
    <dbReference type="NCBI Taxonomy" id="2583219"/>
    <lineage>
        <taxon>Bacteria</taxon>
        <taxon>Bacillati</taxon>
        <taxon>Bacillota</taxon>
        <taxon>Bacilli</taxon>
        <taxon>Bacillales</taxon>
        <taxon>Bacillaceae</taxon>
        <taxon>Lentibacillus</taxon>
    </lineage>
</organism>
<dbReference type="GO" id="GO:0009055">
    <property type="term" value="F:electron transfer activity"/>
    <property type="evidence" value="ECO:0007669"/>
    <property type="project" value="UniProtKB-UniRule"/>
</dbReference>
<comment type="caution">
    <text evidence="11">The sequence shown here is derived from an EMBL/GenBank/DDBJ whole genome shotgun (WGS) entry which is preliminary data.</text>
</comment>
<evidence type="ECO:0000313" key="13">
    <source>
        <dbReference type="Proteomes" id="UP000319280"/>
    </source>
</evidence>
<reference evidence="10 12" key="1">
    <citation type="submission" date="2019-05" db="EMBL/GenBank/DDBJ databases">
        <title>Genomic analysis of Lentibacillus sp. NKC220-2.</title>
        <authorList>
            <person name="Oh Y.J."/>
        </authorList>
    </citation>
    <scope>NUCLEOTIDE SEQUENCE [LARGE SCALE GENOMIC DNA]</scope>
    <source>
        <strain evidence="10 12">NKC220-2</strain>
    </source>
</reference>
<keyword evidence="5 8" id="KW-0285">Flavoprotein</keyword>
<keyword evidence="7 8" id="KW-0249">Electron transport</keyword>
<comment type="cofactor">
    <cofactor evidence="1 8">
        <name>FMN</name>
        <dbReference type="ChEBI" id="CHEBI:58210"/>
    </cofactor>
</comment>
<evidence type="ECO:0000256" key="5">
    <source>
        <dbReference type="ARBA" id="ARBA00022630"/>
    </source>
</evidence>
<dbReference type="EMBL" id="VJMZ01000001">
    <property type="protein sequence ID" value="TRM10305.1"/>
    <property type="molecule type" value="Genomic_DNA"/>
</dbReference>
<evidence type="ECO:0000313" key="11">
    <source>
        <dbReference type="EMBL" id="TRM10305.1"/>
    </source>
</evidence>
<evidence type="ECO:0000256" key="7">
    <source>
        <dbReference type="ARBA" id="ARBA00022982"/>
    </source>
</evidence>
<name>A0A549YEJ3_9BACI</name>
<dbReference type="Proteomes" id="UP000319280">
    <property type="component" value="Unassembled WGS sequence"/>
</dbReference>
<accession>A0A5S3QI88</accession>
<dbReference type="SUPFAM" id="SSF52218">
    <property type="entry name" value="Flavoproteins"/>
    <property type="match status" value="1"/>
</dbReference>
<keyword evidence="4 8" id="KW-0813">Transport</keyword>
<dbReference type="InterPro" id="IPR029039">
    <property type="entry name" value="Flavoprotein-like_sf"/>
</dbReference>
<dbReference type="GO" id="GO:0010181">
    <property type="term" value="F:FMN binding"/>
    <property type="evidence" value="ECO:0007669"/>
    <property type="project" value="UniProtKB-UniRule"/>
</dbReference>
<feature type="domain" description="Flavodoxin-like" evidence="9">
    <location>
        <begin position="5"/>
        <end position="146"/>
    </location>
</feature>
<comment type="similarity">
    <text evidence="3 8">Belongs to the flavodoxin family.</text>
</comment>
<keyword evidence="13" id="KW-1185">Reference proteome</keyword>
<dbReference type="PANTHER" id="PTHR42809">
    <property type="entry name" value="FLAVODOXIN 2"/>
    <property type="match status" value="1"/>
</dbReference>